<dbReference type="Proteomes" id="UP000664859">
    <property type="component" value="Unassembled WGS sequence"/>
</dbReference>
<dbReference type="OrthoDB" id="507949at2759"/>
<feature type="compositionally biased region" description="Polar residues" evidence="1">
    <location>
        <begin position="186"/>
        <end position="197"/>
    </location>
</feature>
<dbReference type="AlphaFoldDB" id="A0A836CAF1"/>
<comment type="caution">
    <text evidence="2">The sequence shown here is derived from an EMBL/GenBank/DDBJ whole genome shotgun (WGS) entry which is preliminary data.</text>
</comment>
<evidence type="ECO:0000256" key="1">
    <source>
        <dbReference type="SAM" id="MobiDB-lite"/>
    </source>
</evidence>
<proteinExistence type="predicted"/>
<accession>A0A836CAF1</accession>
<name>A0A836CAF1_9STRA</name>
<feature type="region of interest" description="Disordered" evidence="1">
    <location>
        <begin position="174"/>
        <end position="199"/>
    </location>
</feature>
<evidence type="ECO:0000313" key="2">
    <source>
        <dbReference type="EMBL" id="KAG5177833.1"/>
    </source>
</evidence>
<reference evidence="2" key="1">
    <citation type="submission" date="2021-02" db="EMBL/GenBank/DDBJ databases">
        <title>First Annotated Genome of the Yellow-green Alga Tribonema minus.</title>
        <authorList>
            <person name="Mahan K.M."/>
        </authorList>
    </citation>
    <scope>NUCLEOTIDE SEQUENCE</scope>
    <source>
        <strain evidence="2">UTEX B ZZ1240</strain>
    </source>
</reference>
<keyword evidence="3" id="KW-1185">Reference proteome</keyword>
<evidence type="ECO:0000313" key="3">
    <source>
        <dbReference type="Proteomes" id="UP000664859"/>
    </source>
</evidence>
<organism evidence="2 3">
    <name type="scientific">Tribonema minus</name>
    <dbReference type="NCBI Taxonomy" id="303371"/>
    <lineage>
        <taxon>Eukaryota</taxon>
        <taxon>Sar</taxon>
        <taxon>Stramenopiles</taxon>
        <taxon>Ochrophyta</taxon>
        <taxon>PX clade</taxon>
        <taxon>Xanthophyceae</taxon>
        <taxon>Tribonematales</taxon>
        <taxon>Tribonemataceae</taxon>
        <taxon>Tribonema</taxon>
    </lineage>
</organism>
<gene>
    <name evidence="2" type="ORF">JKP88DRAFT_202156</name>
</gene>
<dbReference type="EMBL" id="JAFCMP010000521">
    <property type="protein sequence ID" value="KAG5177833.1"/>
    <property type="molecule type" value="Genomic_DNA"/>
</dbReference>
<sequence length="230" mass="24820">MRTCSCVAVVTTLCARHASAFIQPVALRHTSLQPAAVHSRRTAPATALSMGIKAVRDYDSSFTLSEECTALLTAYLQHPDMAKEVCKQFDLTSAEYVDGEIFQPVPYSPNTPHGMPLAFERYLNHDDYVIANVPPVVMFKAKIFKPSRLCAVFRVAGRSAAAVAALREAREHAQNNAVPRGAADQSEGSAGAGQSDSGEVWEGLGDVIRASFEEGDGDYDDDDELDALVL</sequence>
<protein>
    <submittedName>
        <fullName evidence="2">Uncharacterized protein</fullName>
    </submittedName>
</protein>